<protein>
    <recommendedName>
        <fullName evidence="3">PD-(D/E)XK nuclease family transposase</fullName>
    </recommendedName>
</protein>
<dbReference type="InterPro" id="IPR010106">
    <property type="entry name" value="RpnA"/>
</dbReference>
<keyword evidence="2" id="KW-1185">Reference proteome</keyword>
<organism evidence="1 2">
    <name type="scientific">Neocallimastix californiae</name>
    <dbReference type="NCBI Taxonomy" id="1754190"/>
    <lineage>
        <taxon>Eukaryota</taxon>
        <taxon>Fungi</taxon>
        <taxon>Fungi incertae sedis</taxon>
        <taxon>Chytridiomycota</taxon>
        <taxon>Chytridiomycota incertae sedis</taxon>
        <taxon>Neocallimastigomycetes</taxon>
        <taxon>Neocallimastigales</taxon>
        <taxon>Neocallimastigaceae</taxon>
        <taxon>Neocallimastix</taxon>
    </lineage>
</organism>
<dbReference type="AlphaFoldDB" id="A0A1Y1YGV4"/>
<name>A0A1Y1YGV4_9FUNG</name>
<dbReference type="NCBIfam" id="TIGR01784">
    <property type="entry name" value="T_den_put_tspse"/>
    <property type="match status" value="1"/>
</dbReference>
<dbReference type="PANTHER" id="PTHR41317">
    <property type="entry name" value="PD-(D_E)XK NUCLEASE FAMILY TRANSPOSASE"/>
    <property type="match status" value="1"/>
</dbReference>
<dbReference type="Proteomes" id="UP000193920">
    <property type="component" value="Unassembled WGS sequence"/>
</dbReference>
<dbReference type="EMBL" id="MCOG01000598">
    <property type="protein sequence ID" value="ORX97251.1"/>
    <property type="molecule type" value="Genomic_DNA"/>
</dbReference>
<evidence type="ECO:0000313" key="2">
    <source>
        <dbReference type="Proteomes" id="UP000193920"/>
    </source>
</evidence>
<proteinExistence type="predicted"/>
<reference evidence="1 2" key="1">
    <citation type="submission" date="2016-08" db="EMBL/GenBank/DDBJ databases">
        <title>A Parts List for Fungal Cellulosomes Revealed by Comparative Genomics.</title>
        <authorList>
            <consortium name="DOE Joint Genome Institute"/>
            <person name="Haitjema C.H."/>
            <person name="Gilmore S.P."/>
            <person name="Henske J.K."/>
            <person name="Solomon K.V."/>
            <person name="De Groot R."/>
            <person name="Kuo A."/>
            <person name="Mondo S.J."/>
            <person name="Salamov A.A."/>
            <person name="Labutti K."/>
            <person name="Zhao Z."/>
            <person name="Chiniquy J."/>
            <person name="Barry K."/>
            <person name="Brewer H.M."/>
            <person name="Purvine S.O."/>
            <person name="Wright A.T."/>
            <person name="Boxma B."/>
            <person name="Van Alen T."/>
            <person name="Hackstein J.H."/>
            <person name="Baker S.E."/>
            <person name="Grigoriev I.V."/>
            <person name="O'Malley M.A."/>
        </authorList>
    </citation>
    <scope>NUCLEOTIDE SEQUENCE [LARGE SCALE GENOMIC DNA]</scope>
    <source>
        <strain evidence="1 2">G1</strain>
    </source>
</reference>
<gene>
    <name evidence="1" type="ORF">LY90DRAFT_678872</name>
</gene>
<sequence length="294" mass="35408">MADLFKPEENDSVINMEATTKDDERINIEIQINEDREMYKRTLFYASKIIHPSLLFGNKYKKIPKVVMINILNFNLLNNTKEEMTIPHWEFTLKDKNTNEEKGFKDLLNIHFIELPKYKEYAVKHRNKMIDNYSWILFLNDPNDEYFKRDDIPEVFINAREQLFLLQADPDFIELYEQREKEIMDEKSKMEGKYDEGLIKGRKEGEKIGELKYLMKSLKKGEKLKEIKDDYKEIFTEEELEIINSFVEDKSYKIKDLALQLDLDEDIILEVCEKVNLDVQERKEKKRKIKIKYF</sequence>
<dbReference type="PANTHER" id="PTHR41317:SF1">
    <property type="entry name" value="PD-(D_E)XK NUCLEASE FAMILY TRANSPOSASE"/>
    <property type="match status" value="1"/>
</dbReference>
<evidence type="ECO:0000313" key="1">
    <source>
        <dbReference type="EMBL" id="ORX97251.1"/>
    </source>
</evidence>
<accession>A0A1Y1YGV4</accession>
<evidence type="ECO:0008006" key="3">
    <source>
        <dbReference type="Google" id="ProtNLM"/>
    </source>
</evidence>
<dbReference type="Pfam" id="PF12784">
    <property type="entry name" value="PDDEXK_2"/>
    <property type="match status" value="1"/>
</dbReference>
<comment type="caution">
    <text evidence="1">The sequence shown here is derived from an EMBL/GenBank/DDBJ whole genome shotgun (WGS) entry which is preliminary data.</text>
</comment>